<evidence type="ECO:0000256" key="1">
    <source>
        <dbReference type="SAM" id="MobiDB-lite"/>
    </source>
</evidence>
<organism evidence="2 3">
    <name type="scientific">Zosterops borbonicus</name>
    <dbReference type="NCBI Taxonomy" id="364589"/>
    <lineage>
        <taxon>Eukaryota</taxon>
        <taxon>Metazoa</taxon>
        <taxon>Chordata</taxon>
        <taxon>Craniata</taxon>
        <taxon>Vertebrata</taxon>
        <taxon>Euteleostomi</taxon>
        <taxon>Archelosauria</taxon>
        <taxon>Archosauria</taxon>
        <taxon>Dinosauria</taxon>
        <taxon>Saurischia</taxon>
        <taxon>Theropoda</taxon>
        <taxon>Coelurosauria</taxon>
        <taxon>Aves</taxon>
        <taxon>Neognathae</taxon>
        <taxon>Neoaves</taxon>
        <taxon>Telluraves</taxon>
        <taxon>Australaves</taxon>
        <taxon>Passeriformes</taxon>
        <taxon>Sylvioidea</taxon>
        <taxon>Zosteropidae</taxon>
        <taxon>Zosterops</taxon>
    </lineage>
</organism>
<feature type="region of interest" description="Disordered" evidence="1">
    <location>
        <begin position="33"/>
        <end position="97"/>
    </location>
</feature>
<comment type="caution">
    <text evidence="2">The sequence shown here is derived from an EMBL/GenBank/DDBJ whole genome shotgun (WGS) entry which is preliminary data.</text>
</comment>
<sequence length="154" mass="16114">MKGPNPEFPTLQGWRGLAPAVTGIWDVWAALSAGDSGKEKEQKGDTKGAQGLESDKITCGKPPTGEATPKTGDSNPQSSQPSLMKGPNPDFPTLQGWRGLAPAVTGIWDVRAALSAGDSGKQEEQKGDTKGAQGLESHQAANGLPKAPWQELRD</sequence>
<evidence type="ECO:0000313" key="3">
    <source>
        <dbReference type="Proteomes" id="UP000796761"/>
    </source>
</evidence>
<feature type="compositionally biased region" description="Basic and acidic residues" evidence="1">
    <location>
        <begin position="120"/>
        <end position="129"/>
    </location>
</feature>
<feature type="region of interest" description="Disordered" evidence="1">
    <location>
        <begin position="115"/>
        <end position="154"/>
    </location>
</feature>
<feature type="compositionally biased region" description="Polar residues" evidence="1">
    <location>
        <begin position="71"/>
        <end position="82"/>
    </location>
</feature>
<dbReference type="Proteomes" id="UP000796761">
    <property type="component" value="Unassembled WGS sequence"/>
</dbReference>
<name>A0A8K1G5Z9_9PASS</name>
<feature type="compositionally biased region" description="Basic and acidic residues" evidence="1">
    <location>
        <begin position="36"/>
        <end position="46"/>
    </location>
</feature>
<proteinExistence type="predicted"/>
<accession>A0A8K1G5Z9</accession>
<protein>
    <submittedName>
        <fullName evidence="2">Uncharacterized protein</fullName>
    </submittedName>
</protein>
<reference evidence="2" key="1">
    <citation type="submission" date="2019-04" db="EMBL/GenBank/DDBJ databases">
        <title>Genome assembly of Zosterops borbonicus 15179.</title>
        <authorList>
            <person name="Leroy T."/>
            <person name="Anselmetti Y."/>
            <person name="Tilak M.-K."/>
            <person name="Nabholz B."/>
        </authorList>
    </citation>
    <scope>NUCLEOTIDE SEQUENCE</scope>
    <source>
        <strain evidence="2">HGM_15179</strain>
        <tissue evidence="2">Muscle</tissue>
    </source>
</reference>
<dbReference type="EMBL" id="SWJQ01000618">
    <property type="protein sequence ID" value="TRZ12129.1"/>
    <property type="molecule type" value="Genomic_DNA"/>
</dbReference>
<dbReference type="AlphaFoldDB" id="A0A8K1G5Z9"/>
<evidence type="ECO:0000313" key="2">
    <source>
        <dbReference type="EMBL" id="TRZ12129.1"/>
    </source>
</evidence>
<gene>
    <name evidence="2" type="ORF">HGM15179_014972</name>
</gene>
<keyword evidence="3" id="KW-1185">Reference proteome</keyword>